<keyword evidence="3" id="KW-1185">Reference proteome</keyword>
<dbReference type="Proteomes" id="UP000826271">
    <property type="component" value="Unassembled WGS sequence"/>
</dbReference>
<evidence type="ECO:0000313" key="2">
    <source>
        <dbReference type="EMBL" id="KAG8383077.1"/>
    </source>
</evidence>
<feature type="region of interest" description="Disordered" evidence="1">
    <location>
        <begin position="1"/>
        <end position="63"/>
    </location>
</feature>
<evidence type="ECO:0000313" key="3">
    <source>
        <dbReference type="Proteomes" id="UP000826271"/>
    </source>
</evidence>
<dbReference type="AlphaFoldDB" id="A0AAV6XSG8"/>
<name>A0AAV6XSG8_9LAMI</name>
<organism evidence="2 3">
    <name type="scientific">Buddleja alternifolia</name>
    <dbReference type="NCBI Taxonomy" id="168488"/>
    <lineage>
        <taxon>Eukaryota</taxon>
        <taxon>Viridiplantae</taxon>
        <taxon>Streptophyta</taxon>
        <taxon>Embryophyta</taxon>
        <taxon>Tracheophyta</taxon>
        <taxon>Spermatophyta</taxon>
        <taxon>Magnoliopsida</taxon>
        <taxon>eudicotyledons</taxon>
        <taxon>Gunneridae</taxon>
        <taxon>Pentapetalae</taxon>
        <taxon>asterids</taxon>
        <taxon>lamiids</taxon>
        <taxon>Lamiales</taxon>
        <taxon>Scrophulariaceae</taxon>
        <taxon>Buddlejeae</taxon>
        <taxon>Buddleja</taxon>
    </lineage>
</organism>
<protein>
    <submittedName>
        <fullName evidence="2">Uncharacterized protein</fullName>
    </submittedName>
</protein>
<reference evidence="2" key="1">
    <citation type="submission" date="2019-10" db="EMBL/GenBank/DDBJ databases">
        <authorList>
            <person name="Zhang R."/>
            <person name="Pan Y."/>
            <person name="Wang J."/>
            <person name="Ma R."/>
            <person name="Yu S."/>
        </authorList>
    </citation>
    <scope>NUCLEOTIDE SEQUENCE</scope>
    <source>
        <strain evidence="2">LA-IB0</strain>
        <tissue evidence="2">Leaf</tissue>
    </source>
</reference>
<dbReference type="EMBL" id="WHWC01000005">
    <property type="protein sequence ID" value="KAG8383077.1"/>
    <property type="molecule type" value="Genomic_DNA"/>
</dbReference>
<evidence type="ECO:0000256" key="1">
    <source>
        <dbReference type="SAM" id="MobiDB-lite"/>
    </source>
</evidence>
<feature type="compositionally biased region" description="Pro residues" evidence="1">
    <location>
        <begin position="13"/>
        <end position="45"/>
    </location>
</feature>
<sequence length="112" mass="12668">MFTRVPILRQARYPPPPPGGFPSAEPPPPPPGYARDGYPPPPPPGYQGYFNDGYPPLPPQHSQHQHYEESSVWLLFVAVACWKNAAAFRRMHAVRQLSHGYQVYAVFINIIF</sequence>
<gene>
    <name evidence="2" type="ORF">BUALT_Bualt05G0147100</name>
</gene>
<proteinExistence type="predicted"/>
<comment type="caution">
    <text evidence="2">The sequence shown here is derived from an EMBL/GenBank/DDBJ whole genome shotgun (WGS) entry which is preliminary data.</text>
</comment>
<accession>A0AAV6XSG8</accession>